<keyword evidence="4" id="KW-1185">Reference proteome</keyword>
<dbReference type="GO" id="GO:0016757">
    <property type="term" value="F:glycosyltransferase activity"/>
    <property type="evidence" value="ECO:0007669"/>
    <property type="project" value="InterPro"/>
</dbReference>
<protein>
    <submittedName>
        <fullName evidence="3">Hexosyltransferase</fullName>
    </submittedName>
</protein>
<gene>
    <name evidence="3" type="ORF">RISK_003464</name>
</gene>
<feature type="domain" description="Glycosyltransferase subfamily 4-like N-terminal" evidence="2">
    <location>
        <begin position="23"/>
        <end position="178"/>
    </location>
</feature>
<dbReference type="PANTHER" id="PTHR12526">
    <property type="entry name" value="GLYCOSYLTRANSFERASE"/>
    <property type="match status" value="1"/>
</dbReference>
<dbReference type="Pfam" id="PF00534">
    <property type="entry name" value="Glycos_transf_1"/>
    <property type="match status" value="1"/>
</dbReference>
<dbReference type="STRING" id="595434.RISK_003464"/>
<reference evidence="3" key="1">
    <citation type="submission" date="2015-05" db="EMBL/GenBank/DDBJ databases">
        <title>Permanent draft genome of Rhodopirellula islandicus K833.</title>
        <authorList>
            <person name="Kizina J."/>
            <person name="Richter M."/>
            <person name="Glockner F.O."/>
            <person name="Harder J."/>
        </authorList>
    </citation>
    <scope>NUCLEOTIDE SEQUENCE [LARGE SCALE GENOMIC DNA]</scope>
    <source>
        <strain evidence="3">K833</strain>
    </source>
</reference>
<evidence type="ECO:0000313" key="4">
    <source>
        <dbReference type="Proteomes" id="UP000036367"/>
    </source>
</evidence>
<name>A0A0J1BCT6_RHOIS</name>
<evidence type="ECO:0000313" key="3">
    <source>
        <dbReference type="EMBL" id="KLU04410.1"/>
    </source>
</evidence>
<feature type="domain" description="Glycosyl transferase family 1" evidence="1">
    <location>
        <begin position="190"/>
        <end position="354"/>
    </location>
</feature>
<sequence>MNSFSQPIQRPLKCMFVITSMPVGGAETLLVNLMRRMDPSVIQPEVICLKEPGPLGTEIANEFPVHSDLIGGKYDIAVLPRLARLLRKRNADAVITVGAGDKMFWGRLAAKLAGVPVIASALHSTGWPDGVGRLNRLLTQITDAFIGVAESHGEFLRTFEKFPANKVRVIRNGIDCERFHPSAECRTSPDVRKELGLAPETPLIGIVAALRSEKNHSMLIQAAAKLRERHPDLHTLIIGEGPERDTIEPLIEQLGLTDRVHLLGNRSDTPRLLAAMDVFTLCSLNEASPVSILEALACETPVVATDVGSISETVLPGKTGELVPSEDVNSFVAAIDRLLTKDDLRSQLGRNGRELVQATGSLQSMVDGYQTLIHEIFAEKSRASQPAFVAKAAPRTPSAAIKGASRVPVS</sequence>
<dbReference type="EMBL" id="LECT01000028">
    <property type="protein sequence ID" value="KLU04410.1"/>
    <property type="molecule type" value="Genomic_DNA"/>
</dbReference>
<dbReference type="SUPFAM" id="SSF53756">
    <property type="entry name" value="UDP-Glycosyltransferase/glycogen phosphorylase"/>
    <property type="match status" value="1"/>
</dbReference>
<dbReference type="Proteomes" id="UP000036367">
    <property type="component" value="Unassembled WGS sequence"/>
</dbReference>
<dbReference type="PANTHER" id="PTHR12526:SF630">
    <property type="entry name" value="GLYCOSYLTRANSFERASE"/>
    <property type="match status" value="1"/>
</dbReference>
<dbReference type="InterPro" id="IPR001296">
    <property type="entry name" value="Glyco_trans_1"/>
</dbReference>
<dbReference type="InterPro" id="IPR028098">
    <property type="entry name" value="Glyco_trans_4-like_N"/>
</dbReference>
<dbReference type="PATRIC" id="fig|595434.4.peg.3301"/>
<proteinExistence type="predicted"/>
<comment type="caution">
    <text evidence="3">The sequence shown here is derived from an EMBL/GenBank/DDBJ whole genome shotgun (WGS) entry which is preliminary data.</text>
</comment>
<evidence type="ECO:0000259" key="1">
    <source>
        <dbReference type="Pfam" id="PF00534"/>
    </source>
</evidence>
<evidence type="ECO:0000259" key="2">
    <source>
        <dbReference type="Pfam" id="PF13439"/>
    </source>
</evidence>
<dbReference type="AlphaFoldDB" id="A0A0J1BCT6"/>
<accession>A0A0J1BCT6</accession>
<organism evidence="3 4">
    <name type="scientific">Rhodopirellula islandica</name>
    <dbReference type="NCBI Taxonomy" id="595434"/>
    <lineage>
        <taxon>Bacteria</taxon>
        <taxon>Pseudomonadati</taxon>
        <taxon>Planctomycetota</taxon>
        <taxon>Planctomycetia</taxon>
        <taxon>Pirellulales</taxon>
        <taxon>Pirellulaceae</taxon>
        <taxon>Rhodopirellula</taxon>
    </lineage>
</organism>
<dbReference type="Pfam" id="PF13439">
    <property type="entry name" value="Glyco_transf_4"/>
    <property type="match status" value="1"/>
</dbReference>
<dbReference type="CDD" id="cd03807">
    <property type="entry name" value="GT4_WbnK-like"/>
    <property type="match status" value="1"/>
</dbReference>
<dbReference type="Gene3D" id="3.40.50.2000">
    <property type="entry name" value="Glycogen Phosphorylase B"/>
    <property type="match status" value="2"/>
</dbReference>